<dbReference type="FunFam" id="1.20.120.160:FF:000001">
    <property type="entry name" value="Histidine-containing phosphotransfer protein 1"/>
    <property type="match status" value="1"/>
</dbReference>
<evidence type="ECO:0000256" key="2">
    <source>
        <dbReference type="ARBA" id="ARBA00022864"/>
    </source>
</evidence>
<evidence type="ECO:0000256" key="3">
    <source>
        <dbReference type="ARBA" id="ARBA00022990"/>
    </source>
</evidence>
<dbReference type="AlphaFoldDB" id="A0A251NPB8"/>
<dbReference type="GO" id="GO:0005737">
    <property type="term" value="C:cytoplasm"/>
    <property type="evidence" value="ECO:0000318"/>
    <property type="project" value="GO_Central"/>
</dbReference>
<dbReference type="STRING" id="3760.A0A251NPB8"/>
<evidence type="ECO:0000313" key="7">
    <source>
        <dbReference type="EMBL" id="ONI01157.1"/>
    </source>
</evidence>
<comment type="function">
    <text evidence="6">Functions as a two-component phosphorelay mediators between cytokinin sensor histidine kinases and response regulators (B-type ARRs). Plays an important role in propagating cytokinin signal transduction.</text>
</comment>
<proteinExistence type="predicted"/>
<keyword evidence="5" id="KW-0539">Nucleus</keyword>
<dbReference type="Proteomes" id="UP000006882">
    <property type="component" value="Chromosome G6"/>
</dbReference>
<evidence type="ECO:0000256" key="4">
    <source>
        <dbReference type="ARBA" id="ARBA00023012"/>
    </source>
</evidence>
<keyword evidence="3" id="KW-0007">Acetylation</keyword>
<dbReference type="eggNOG" id="KOG4747">
    <property type="taxonomic scope" value="Eukaryota"/>
</dbReference>
<dbReference type="EMBL" id="CM007656">
    <property type="protein sequence ID" value="ONI01157.1"/>
    <property type="molecule type" value="Genomic_DNA"/>
</dbReference>
<dbReference type="PANTHER" id="PTHR28242:SF7">
    <property type="entry name" value="HISTIDINE-CONTAINING PHOSPHOTRANSFER PROTEIN"/>
    <property type="match status" value="1"/>
</dbReference>
<dbReference type="InterPro" id="IPR036641">
    <property type="entry name" value="HPT_dom_sf"/>
</dbReference>
<organism evidence="7 8">
    <name type="scientific">Prunus persica</name>
    <name type="common">Peach</name>
    <name type="synonym">Amygdalus persica</name>
    <dbReference type="NCBI Taxonomy" id="3760"/>
    <lineage>
        <taxon>Eukaryota</taxon>
        <taxon>Viridiplantae</taxon>
        <taxon>Streptophyta</taxon>
        <taxon>Embryophyta</taxon>
        <taxon>Tracheophyta</taxon>
        <taxon>Spermatophyta</taxon>
        <taxon>Magnoliopsida</taxon>
        <taxon>eudicotyledons</taxon>
        <taxon>Gunneridae</taxon>
        <taxon>Pentapetalae</taxon>
        <taxon>rosids</taxon>
        <taxon>fabids</taxon>
        <taxon>Rosales</taxon>
        <taxon>Rosaceae</taxon>
        <taxon>Amygdaloideae</taxon>
        <taxon>Amygdaleae</taxon>
        <taxon>Prunus</taxon>
    </lineage>
</organism>
<name>A0A251NPB8_PRUPE</name>
<dbReference type="InterPro" id="IPR045871">
    <property type="entry name" value="AHP1-5/YPD1"/>
</dbReference>
<dbReference type="Gene3D" id="1.20.120.160">
    <property type="entry name" value="HPT domain"/>
    <property type="match status" value="1"/>
</dbReference>
<comment type="subcellular location">
    <subcellularLocation>
        <location evidence="6">Cytoplasm</location>
        <location evidence="6">Cytosol</location>
    </subcellularLocation>
    <subcellularLocation>
        <location evidence="6">Nucleus</location>
    </subcellularLocation>
</comment>
<dbReference type="GO" id="GO:0005634">
    <property type="term" value="C:nucleus"/>
    <property type="evidence" value="ECO:0000318"/>
    <property type="project" value="GO_Central"/>
</dbReference>
<dbReference type="Gramene" id="ONI01157">
    <property type="protein sequence ID" value="ONI01157"/>
    <property type="gene ID" value="PRUPE_6G124800"/>
</dbReference>
<dbReference type="GO" id="GO:0009736">
    <property type="term" value="P:cytokinin-activated signaling pathway"/>
    <property type="evidence" value="ECO:0000318"/>
    <property type="project" value="GO_Central"/>
</dbReference>
<evidence type="ECO:0000256" key="1">
    <source>
        <dbReference type="ARBA" id="ARBA00022490"/>
    </source>
</evidence>
<gene>
    <name evidence="7" type="ORF">PRUPE_6G124800</name>
</gene>
<protein>
    <recommendedName>
        <fullName evidence="6">Histidine-containing phosphotransfer protein</fullName>
    </recommendedName>
</protein>
<dbReference type="SUPFAM" id="SSF47226">
    <property type="entry name" value="Histidine-containing phosphotransfer domain, HPT domain"/>
    <property type="match status" value="1"/>
</dbReference>
<sequence length="149" mass="17012">MALPILKGLLRGYVQSLFNEGIVNNHFSQIQTLKSDADPDCAVRLINIYLLDVERMLSELTCLSDLPDVDFSKLATLARSIEEKSSLVGAEHVRSACADLIQACERMQKQNFLRALGWIKNEFAHTRNKLDSFVQMERRIFRVEGREVK</sequence>
<dbReference type="GO" id="GO:0043424">
    <property type="term" value="F:protein histidine kinase binding"/>
    <property type="evidence" value="ECO:0000318"/>
    <property type="project" value="GO_Central"/>
</dbReference>
<reference evidence="7 8" key="1">
    <citation type="journal article" date="2013" name="Nat. Genet.">
        <title>The high-quality draft genome of peach (Prunus persica) identifies unique patterns of genetic diversity, domestication and genome evolution.</title>
        <authorList>
            <consortium name="International Peach Genome Initiative"/>
            <person name="Verde I."/>
            <person name="Abbott A.G."/>
            <person name="Scalabrin S."/>
            <person name="Jung S."/>
            <person name="Shu S."/>
            <person name="Marroni F."/>
            <person name="Zhebentyayeva T."/>
            <person name="Dettori M.T."/>
            <person name="Grimwood J."/>
            <person name="Cattonaro F."/>
            <person name="Zuccolo A."/>
            <person name="Rossini L."/>
            <person name="Jenkins J."/>
            <person name="Vendramin E."/>
            <person name="Meisel L.A."/>
            <person name="Decroocq V."/>
            <person name="Sosinski B."/>
            <person name="Prochnik S."/>
            <person name="Mitros T."/>
            <person name="Policriti A."/>
            <person name="Cipriani G."/>
            <person name="Dondini L."/>
            <person name="Ficklin S."/>
            <person name="Goodstein D.M."/>
            <person name="Xuan P."/>
            <person name="Del Fabbro C."/>
            <person name="Aramini V."/>
            <person name="Copetti D."/>
            <person name="Gonzalez S."/>
            <person name="Horner D.S."/>
            <person name="Falchi R."/>
            <person name="Lucas S."/>
            <person name="Mica E."/>
            <person name="Maldonado J."/>
            <person name="Lazzari B."/>
            <person name="Bielenberg D."/>
            <person name="Pirona R."/>
            <person name="Miculan M."/>
            <person name="Barakat A."/>
            <person name="Testolin R."/>
            <person name="Stella A."/>
            <person name="Tartarini S."/>
            <person name="Tonutti P."/>
            <person name="Arus P."/>
            <person name="Orellana A."/>
            <person name="Wells C."/>
            <person name="Main D."/>
            <person name="Vizzotto G."/>
            <person name="Silva H."/>
            <person name="Salamini F."/>
            <person name="Schmutz J."/>
            <person name="Morgante M."/>
            <person name="Rokhsar D.S."/>
        </authorList>
    </citation>
    <scope>NUCLEOTIDE SEQUENCE [LARGE SCALE GENOMIC DNA]</scope>
    <source>
        <strain evidence="8">cv. Nemared</strain>
    </source>
</reference>
<keyword evidence="2 6" id="KW-0932">Cytokinin signaling pathway</keyword>
<dbReference type="GO" id="GO:0000160">
    <property type="term" value="P:phosphorelay signal transduction system"/>
    <property type="evidence" value="ECO:0000318"/>
    <property type="project" value="GO_Central"/>
</dbReference>
<keyword evidence="4 6" id="KW-0902">Two-component regulatory system</keyword>
<dbReference type="GO" id="GO:0005829">
    <property type="term" value="C:cytosol"/>
    <property type="evidence" value="ECO:0007669"/>
    <property type="project" value="UniProtKB-SubCell"/>
</dbReference>
<evidence type="ECO:0000256" key="5">
    <source>
        <dbReference type="ARBA" id="ARBA00023242"/>
    </source>
</evidence>
<keyword evidence="8" id="KW-1185">Reference proteome</keyword>
<dbReference type="PANTHER" id="PTHR28242">
    <property type="entry name" value="PHOSPHORELAY INTERMEDIATE PROTEIN YPD1"/>
    <property type="match status" value="1"/>
</dbReference>
<evidence type="ECO:0000256" key="6">
    <source>
        <dbReference type="RuleBase" id="RU369004"/>
    </source>
</evidence>
<comment type="domain">
    <text evidence="6">Histidine-containing phosphotransfer domain (HPt) contains an active histidine that mediates the phosphotransfer.</text>
</comment>
<accession>A0A251NPB8</accession>
<keyword evidence="1" id="KW-0963">Cytoplasm</keyword>
<dbReference type="GO" id="GO:0009927">
    <property type="term" value="F:histidine phosphotransfer kinase activity"/>
    <property type="evidence" value="ECO:0000318"/>
    <property type="project" value="GO_Central"/>
</dbReference>
<evidence type="ECO:0000313" key="8">
    <source>
        <dbReference type="Proteomes" id="UP000006882"/>
    </source>
</evidence>